<comment type="catalytic activity">
    <reaction evidence="1">
        <text>ATP + protein L-histidine = ADP + protein N-phospho-L-histidine.</text>
        <dbReference type="EC" id="2.7.13.3"/>
    </reaction>
</comment>
<dbReference type="PROSITE" id="PS50112">
    <property type="entry name" value="PAS"/>
    <property type="match status" value="1"/>
</dbReference>
<evidence type="ECO:0000256" key="4">
    <source>
        <dbReference type="ARBA" id="ARBA00022679"/>
    </source>
</evidence>
<dbReference type="SUPFAM" id="SSF55785">
    <property type="entry name" value="PYP-like sensor domain (PAS domain)"/>
    <property type="match status" value="1"/>
</dbReference>
<evidence type="ECO:0000256" key="1">
    <source>
        <dbReference type="ARBA" id="ARBA00000085"/>
    </source>
</evidence>
<dbReference type="PROSITE" id="PS50109">
    <property type="entry name" value="HIS_KIN"/>
    <property type="match status" value="1"/>
</dbReference>
<proteinExistence type="predicted"/>
<dbReference type="SUPFAM" id="SSF47384">
    <property type="entry name" value="Homodimeric domain of signal transducing histidine kinase"/>
    <property type="match status" value="1"/>
</dbReference>
<dbReference type="EC" id="2.7.13.3" evidence="2"/>
<evidence type="ECO:0000313" key="13">
    <source>
        <dbReference type="EMBL" id="MBB5204757.1"/>
    </source>
</evidence>
<dbReference type="InterPro" id="IPR036097">
    <property type="entry name" value="HisK_dim/P_sf"/>
</dbReference>
<dbReference type="InterPro" id="IPR035965">
    <property type="entry name" value="PAS-like_dom_sf"/>
</dbReference>
<keyword evidence="14" id="KW-1185">Reference proteome</keyword>
<dbReference type="CDD" id="cd00082">
    <property type="entry name" value="HisKA"/>
    <property type="match status" value="1"/>
</dbReference>
<dbReference type="SMART" id="SM00086">
    <property type="entry name" value="PAC"/>
    <property type="match status" value="1"/>
</dbReference>
<evidence type="ECO:0000259" key="10">
    <source>
        <dbReference type="PROSITE" id="PS50109"/>
    </source>
</evidence>
<evidence type="ECO:0000313" key="14">
    <source>
        <dbReference type="Proteomes" id="UP000554837"/>
    </source>
</evidence>
<keyword evidence="9" id="KW-1133">Transmembrane helix</keyword>
<evidence type="ECO:0000256" key="9">
    <source>
        <dbReference type="SAM" id="Phobius"/>
    </source>
</evidence>
<keyword evidence="3" id="KW-0597">Phosphoprotein</keyword>
<evidence type="ECO:0000256" key="8">
    <source>
        <dbReference type="ARBA" id="ARBA00023012"/>
    </source>
</evidence>
<dbReference type="SMART" id="SM00387">
    <property type="entry name" value="HATPase_c"/>
    <property type="match status" value="1"/>
</dbReference>
<keyword evidence="9" id="KW-0472">Membrane</keyword>
<accession>A0A840S0Y2</accession>
<dbReference type="SMART" id="SM00388">
    <property type="entry name" value="HisKA"/>
    <property type="match status" value="1"/>
</dbReference>
<keyword evidence="7" id="KW-0067">ATP-binding</keyword>
<evidence type="ECO:0000256" key="6">
    <source>
        <dbReference type="ARBA" id="ARBA00022777"/>
    </source>
</evidence>
<sequence>MHPALPLPRRSTLLWLSPLVLACLFAAAVMGWAVWDERRERETERQTLITDTLSAVNGLRAQLAQEQQALAALARTLAERPTALLQAQPEVEQGLRSIWSGLVWLDAEHRVRAEVVAPARSNEGRSLHLQQSVGAPEVQGRLVLRYSPALLLRQAVPWWLTRRYDVQLIDADEQAIAALSHAPGGLRAEHRPSYRVALDDSQPEAQLELIVREPAPSGLRPLVGVLIAGFLPLSALASWGLRRQLRRTAQAEARWKGEAAWRAAVEDSALVGLRARDGQGRLLSVNRTFCEIVGWPAEELLGRAPPMPYWPLDALDEVKQRSDRNLAGRAPREGYEARWRHRSGREIDVLVFETPLVDAGGQQIGWLGTILDITERKRLAEREQRQLEALAQTARLTMLGEVASTLAHELNQPLTAIASYNTGVMNSLQRLGVQDPPVLAALQRLGEQAAQAGRVVQRIRHFLTRHEPQIEACALNPVLQAALGLLAKELTQREVQVELALAADLPAVRADAVLVEQVAINLLRNAADALREQTGPRRIVLSSAMGAGCVWVSVCDNGLGLQGRSAETLFAPFYSTKAEGMGMGLAICRSIVEAHQGVLSAEPAPEGGACFRFNLPVMS</sequence>
<protein>
    <recommendedName>
        <fullName evidence="2">histidine kinase</fullName>
        <ecNumber evidence="2">2.7.13.3</ecNumber>
    </recommendedName>
</protein>
<evidence type="ECO:0000256" key="5">
    <source>
        <dbReference type="ARBA" id="ARBA00022741"/>
    </source>
</evidence>
<dbReference type="SMART" id="SM00091">
    <property type="entry name" value="PAS"/>
    <property type="match status" value="1"/>
</dbReference>
<dbReference type="InterPro" id="IPR004358">
    <property type="entry name" value="Sig_transdc_His_kin-like_C"/>
</dbReference>
<dbReference type="InterPro" id="IPR003661">
    <property type="entry name" value="HisK_dim/P_dom"/>
</dbReference>
<dbReference type="EMBL" id="JACHHO010000002">
    <property type="protein sequence ID" value="MBB5204757.1"/>
    <property type="molecule type" value="Genomic_DNA"/>
</dbReference>
<dbReference type="InterPro" id="IPR001610">
    <property type="entry name" value="PAC"/>
</dbReference>
<dbReference type="NCBIfam" id="TIGR00229">
    <property type="entry name" value="sensory_box"/>
    <property type="match status" value="1"/>
</dbReference>
<dbReference type="Proteomes" id="UP000554837">
    <property type="component" value="Unassembled WGS sequence"/>
</dbReference>
<evidence type="ECO:0000256" key="2">
    <source>
        <dbReference type="ARBA" id="ARBA00012438"/>
    </source>
</evidence>
<dbReference type="Gene3D" id="3.30.565.10">
    <property type="entry name" value="Histidine kinase-like ATPase, C-terminal domain"/>
    <property type="match status" value="1"/>
</dbReference>
<dbReference type="OrthoDB" id="1931120at2"/>
<dbReference type="InterPro" id="IPR000700">
    <property type="entry name" value="PAS-assoc_C"/>
</dbReference>
<feature type="domain" description="Histidine kinase" evidence="10">
    <location>
        <begin position="405"/>
        <end position="619"/>
    </location>
</feature>
<dbReference type="Pfam" id="PF00989">
    <property type="entry name" value="PAS"/>
    <property type="match status" value="1"/>
</dbReference>
<dbReference type="InterPro" id="IPR005467">
    <property type="entry name" value="His_kinase_dom"/>
</dbReference>
<dbReference type="Pfam" id="PF02518">
    <property type="entry name" value="HATPase_c"/>
    <property type="match status" value="1"/>
</dbReference>
<evidence type="ECO:0000256" key="7">
    <source>
        <dbReference type="ARBA" id="ARBA00022840"/>
    </source>
</evidence>
<gene>
    <name evidence="13" type="ORF">HNQ51_002071</name>
</gene>
<dbReference type="AlphaFoldDB" id="A0A840S0Y2"/>
<evidence type="ECO:0000256" key="3">
    <source>
        <dbReference type="ARBA" id="ARBA00022553"/>
    </source>
</evidence>
<reference evidence="13 14" key="1">
    <citation type="submission" date="2020-08" db="EMBL/GenBank/DDBJ databases">
        <title>Genomic Encyclopedia of Type Strains, Phase IV (KMG-IV): sequencing the most valuable type-strain genomes for metagenomic binning, comparative biology and taxonomic classification.</title>
        <authorList>
            <person name="Goeker M."/>
        </authorList>
    </citation>
    <scope>NUCLEOTIDE SEQUENCE [LARGE SCALE GENOMIC DNA]</scope>
    <source>
        <strain evidence="13 14">DSM 23958</strain>
    </source>
</reference>
<keyword evidence="6 13" id="KW-0418">Kinase</keyword>
<keyword evidence="9" id="KW-0812">Transmembrane</keyword>
<organism evidence="13 14">
    <name type="scientific">Inhella inkyongensis</name>
    <dbReference type="NCBI Taxonomy" id="392593"/>
    <lineage>
        <taxon>Bacteria</taxon>
        <taxon>Pseudomonadati</taxon>
        <taxon>Pseudomonadota</taxon>
        <taxon>Betaproteobacteria</taxon>
        <taxon>Burkholderiales</taxon>
        <taxon>Sphaerotilaceae</taxon>
        <taxon>Inhella</taxon>
    </lineage>
</organism>
<dbReference type="InterPro" id="IPR036890">
    <property type="entry name" value="HATPase_C_sf"/>
</dbReference>
<dbReference type="InterPro" id="IPR000014">
    <property type="entry name" value="PAS"/>
</dbReference>
<name>A0A840S0Y2_9BURK</name>
<dbReference type="PANTHER" id="PTHR43065">
    <property type="entry name" value="SENSOR HISTIDINE KINASE"/>
    <property type="match status" value="1"/>
</dbReference>
<dbReference type="GO" id="GO:0006355">
    <property type="term" value="P:regulation of DNA-templated transcription"/>
    <property type="evidence" value="ECO:0007669"/>
    <property type="project" value="InterPro"/>
</dbReference>
<dbReference type="Gene3D" id="1.10.287.130">
    <property type="match status" value="1"/>
</dbReference>
<feature type="transmembrane region" description="Helical" evidence="9">
    <location>
        <begin position="12"/>
        <end position="35"/>
    </location>
</feature>
<keyword evidence="4 13" id="KW-0808">Transferase</keyword>
<dbReference type="InterPro" id="IPR013767">
    <property type="entry name" value="PAS_fold"/>
</dbReference>
<dbReference type="PROSITE" id="PS50113">
    <property type="entry name" value="PAC"/>
    <property type="match status" value="1"/>
</dbReference>
<dbReference type="CDD" id="cd00130">
    <property type="entry name" value="PAS"/>
    <property type="match status" value="1"/>
</dbReference>
<evidence type="ECO:0000259" key="11">
    <source>
        <dbReference type="PROSITE" id="PS50112"/>
    </source>
</evidence>
<dbReference type="GO" id="GO:0005524">
    <property type="term" value="F:ATP binding"/>
    <property type="evidence" value="ECO:0007669"/>
    <property type="project" value="UniProtKB-KW"/>
</dbReference>
<feature type="domain" description="PAC" evidence="12">
    <location>
        <begin position="333"/>
        <end position="385"/>
    </location>
</feature>
<keyword evidence="8" id="KW-0902">Two-component regulatory system</keyword>
<keyword evidence="5" id="KW-0547">Nucleotide-binding</keyword>
<feature type="domain" description="PAS" evidence="11">
    <location>
        <begin position="257"/>
        <end position="329"/>
    </location>
</feature>
<evidence type="ECO:0000259" key="12">
    <source>
        <dbReference type="PROSITE" id="PS50113"/>
    </source>
</evidence>
<dbReference type="PRINTS" id="PR00344">
    <property type="entry name" value="BCTRLSENSOR"/>
</dbReference>
<dbReference type="PANTHER" id="PTHR43065:SF42">
    <property type="entry name" value="TWO-COMPONENT SENSOR PPRA"/>
    <property type="match status" value="1"/>
</dbReference>
<comment type="caution">
    <text evidence="13">The sequence shown here is derived from an EMBL/GenBank/DDBJ whole genome shotgun (WGS) entry which is preliminary data.</text>
</comment>
<dbReference type="GO" id="GO:0000155">
    <property type="term" value="F:phosphorelay sensor kinase activity"/>
    <property type="evidence" value="ECO:0007669"/>
    <property type="project" value="InterPro"/>
</dbReference>
<dbReference type="RefSeq" id="WP_138855593.1">
    <property type="nucleotide sequence ID" value="NZ_CP040709.1"/>
</dbReference>
<dbReference type="InterPro" id="IPR003594">
    <property type="entry name" value="HATPase_dom"/>
</dbReference>
<dbReference type="Gene3D" id="3.30.450.20">
    <property type="entry name" value="PAS domain"/>
    <property type="match status" value="1"/>
</dbReference>
<dbReference type="SUPFAM" id="SSF55874">
    <property type="entry name" value="ATPase domain of HSP90 chaperone/DNA topoisomerase II/histidine kinase"/>
    <property type="match status" value="1"/>
</dbReference>